<dbReference type="AlphaFoldDB" id="A0A1S8X796"/>
<dbReference type="GO" id="GO:0016491">
    <property type="term" value="F:oxidoreductase activity"/>
    <property type="evidence" value="ECO:0007669"/>
    <property type="project" value="UniProtKB-KW"/>
</dbReference>
<name>A0A1S8X796_OPIVI</name>
<accession>A0A1S8X796</accession>
<dbReference type="InterPro" id="IPR018170">
    <property type="entry name" value="Aldo/ket_reductase_CS"/>
</dbReference>
<dbReference type="InterPro" id="IPR036812">
    <property type="entry name" value="NAD(P)_OxRdtase_dom_sf"/>
</dbReference>
<dbReference type="SUPFAM" id="SSF51430">
    <property type="entry name" value="NAD(P)-linked oxidoreductase"/>
    <property type="match status" value="1"/>
</dbReference>
<dbReference type="EMBL" id="KV891745">
    <property type="protein sequence ID" value="OON22542.1"/>
    <property type="molecule type" value="Genomic_DNA"/>
</dbReference>
<dbReference type="Pfam" id="PF00248">
    <property type="entry name" value="Aldo_ket_red"/>
    <property type="match status" value="1"/>
</dbReference>
<feature type="non-terminal residue" evidence="5">
    <location>
        <position position="417"/>
    </location>
</feature>
<gene>
    <name evidence="5" type="ORF">X801_01552</name>
</gene>
<dbReference type="InterPro" id="IPR020471">
    <property type="entry name" value="AKR"/>
</dbReference>
<comment type="similarity">
    <text evidence="1">Belongs to the aldo/keto reductase family.</text>
</comment>
<dbReference type="InterPro" id="IPR023210">
    <property type="entry name" value="NADP_OxRdtase_dom"/>
</dbReference>
<evidence type="ECO:0000313" key="5">
    <source>
        <dbReference type="EMBL" id="OON22542.1"/>
    </source>
</evidence>
<proteinExistence type="inferred from homology"/>
<evidence type="ECO:0000256" key="2">
    <source>
        <dbReference type="ARBA" id="ARBA00022857"/>
    </source>
</evidence>
<dbReference type="FunFam" id="3.20.20.100:FF:000006">
    <property type="entry name" value="Aldo-keto reductase family 1 member A1"/>
    <property type="match status" value="1"/>
</dbReference>
<organism evidence="5 6">
    <name type="scientific">Opisthorchis viverrini</name>
    <name type="common">Southeast Asian liver fluke</name>
    <dbReference type="NCBI Taxonomy" id="6198"/>
    <lineage>
        <taxon>Eukaryota</taxon>
        <taxon>Metazoa</taxon>
        <taxon>Spiralia</taxon>
        <taxon>Lophotrochozoa</taxon>
        <taxon>Platyhelminthes</taxon>
        <taxon>Trematoda</taxon>
        <taxon>Digenea</taxon>
        <taxon>Opisthorchiida</taxon>
        <taxon>Opisthorchiata</taxon>
        <taxon>Opisthorchiidae</taxon>
        <taxon>Opisthorchis</taxon>
    </lineage>
</organism>
<keyword evidence="2" id="KW-0521">NADP</keyword>
<evidence type="ECO:0000259" key="4">
    <source>
        <dbReference type="Pfam" id="PF00248"/>
    </source>
</evidence>
<dbReference type="Gene3D" id="3.20.20.100">
    <property type="entry name" value="NADP-dependent oxidoreductase domain"/>
    <property type="match status" value="1"/>
</dbReference>
<evidence type="ECO:0000256" key="3">
    <source>
        <dbReference type="ARBA" id="ARBA00023002"/>
    </source>
</evidence>
<evidence type="ECO:0000313" key="6">
    <source>
        <dbReference type="Proteomes" id="UP000243686"/>
    </source>
</evidence>
<keyword evidence="3" id="KW-0560">Oxidoreductase</keyword>
<dbReference type="PANTHER" id="PTHR11732">
    <property type="entry name" value="ALDO/KETO REDUCTASE"/>
    <property type="match status" value="1"/>
</dbReference>
<dbReference type="Proteomes" id="UP000243686">
    <property type="component" value="Unassembled WGS sequence"/>
</dbReference>
<dbReference type="PRINTS" id="PR00069">
    <property type="entry name" value="ALDKETRDTASE"/>
</dbReference>
<feature type="domain" description="NADP-dependent oxidoreductase" evidence="4">
    <location>
        <begin position="27"/>
        <end position="309"/>
    </location>
</feature>
<evidence type="ECO:0000256" key="1">
    <source>
        <dbReference type="ARBA" id="ARBA00007905"/>
    </source>
</evidence>
<dbReference type="PROSITE" id="PS00062">
    <property type="entry name" value="ALDOKETO_REDUCTASE_2"/>
    <property type="match status" value="1"/>
</dbReference>
<dbReference type="PROSITE" id="PS00063">
    <property type="entry name" value="ALDOKETO_REDUCTASE_3"/>
    <property type="match status" value="1"/>
</dbReference>
<dbReference type="PROSITE" id="PS00798">
    <property type="entry name" value="ALDOKETO_REDUCTASE_1"/>
    <property type="match status" value="1"/>
</dbReference>
<keyword evidence="6" id="KW-1185">Reference proteome</keyword>
<reference evidence="5 6" key="1">
    <citation type="submission" date="2015-03" db="EMBL/GenBank/DDBJ databases">
        <title>Draft genome of the nematode, Opisthorchis viverrini.</title>
        <authorList>
            <person name="Mitreva M."/>
        </authorList>
    </citation>
    <scope>NUCLEOTIDE SEQUENCE [LARGE SCALE GENOMIC DNA]</scope>
    <source>
        <strain evidence="5">Khon Kaen</strain>
    </source>
</reference>
<protein>
    <submittedName>
        <fullName evidence="5">Oxidoreductase, aldo/keto reductase family protein</fullName>
    </submittedName>
</protein>
<sequence>MNPPTLMSSVFSMFTPSPSELHDIPVLGLGTWRVSVISSAQQPQSSRTAVGDAVSVALATGYRHIDCAYLYGNEKEIGNALRSSMEHLGLRRDEMFIVSKLWCTYFRPELVEKCCEQSLSDLGLDYIDLYLMHSPMAFQQPGASLFPVGPDGVTIAIDEVPLTDTWEAMENLVDAGLVKSIGLSNFNKHQIFRILTECRIKPINLQIEAHVNFPNSELVSYAQSLGITVTAYAPLGSPGGFRGRTNLLNEKWISDIAVRKGKSSAQVLLRYLIQRGLIVIPKSVKPERIKENAQVFDFELTSEEMNLLNTMGLNERQFRFKNLRNLVHAPKLTPGPEEAKYFFYPSDLSWDTCKYNLPAAMDWSPAPFCVSCCAAPTAGVSSNEFTWIYSNKGCSLNPEDDDDYTDTLLIVRLEREA</sequence>